<dbReference type="EMBL" id="BRZM01005632">
    <property type="protein sequence ID" value="GLD64944.1"/>
    <property type="molecule type" value="Genomic_DNA"/>
</dbReference>
<feature type="non-terminal residue" evidence="3">
    <location>
        <position position="88"/>
    </location>
</feature>
<proteinExistence type="predicted"/>
<protein>
    <submittedName>
        <fullName evidence="3">Amyloid beta A4 protein-binding family B member 1-interacting protein-like isoform X1</fullName>
    </submittedName>
</protein>
<feature type="region of interest" description="Disordered" evidence="1">
    <location>
        <begin position="32"/>
        <end position="52"/>
    </location>
</feature>
<feature type="non-terminal residue" evidence="3">
    <location>
        <position position="1"/>
    </location>
</feature>
<sequence length="88" mass="9322">VTGSTSLQIPPQPGLHSIQPILVRTIIGPKLGMEGPLQPQTPQPPKTCGPPGSAGKCWSVDMRVVALLVTVAGAVILLLLYRLLQLRH</sequence>
<organism evidence="3 4">
    <name type="scientific">Lates japonicus</name>
    <name type="common">Japanese lates</name>
    <dbReference type="NCBI Taxonomy" id="270547"/>
    <lineage>
        <taxon>Eukaryota</taxon>
        <taxon>Metazoa</taxon>
        <taxon>Chordata</taxon>
        <taxon>Craniata</taxon>
        <taxon>Vertebrata</taxon>
        <taxon>Euteleostomi</taxon>
        <taxon>Actinopterygii</taxon>
        <taxon>Neopterygii</taxon>
        <taxon>Teleostei</taxon>
        <taxon>Neoteleostei</taxon>
        <taxon>Acanthomorphata</taxon>
        <taxon>Carangaria</taxon>
        <taxon>Carangaria incertae sedis</taxon>
        <taxon>Centropomidae</taxon>
        <taxon>Lates</taxon>
    </lineage>
</organism>
<comment type="caution">
    <text evidence="3">The sequence shown here is derived from an EMBL/GenBank/DDBJ whole genome shotgun (WGS) entry which is preliminary data.</text>
</comment>
<keyword evidence="2" id="KW-1133">Transmembrane helix</keyword>
<dbReference type="AlphaFoldDB" id="A0AAD3N3N2"/>
<evidence type="ECO:0000256" key="2">
    <source>
        <dbReference type="SAM" id="Phobius"/>
    </source>
</evidence>
<name>A0AAD3N3N2_LATJO</name>
<evidence type="ECO:0000313" key="4">
    <source>
        <dbReference type="Proteomes" id="UP001279410"/>
    </source>
</evidence>
<gene>
    <name evidence="3" type="ORF">AKAME5_002929400</name>
</gene>
<evidence type="ECO:0000256" key="1">
    <source>
        <dbReference type="SAM" id="MobiDB-lite"/>
    </source>
</evidence>
<keyword evidence="2" id="KW-0812">Transmembrane</keyword>
<dbReference type="Proteomes" id="UP001279410">
    <property type="component" value="Unassembled WGS sequence"/>
</dbReference>
<evidence type="ECO:0000313" key="3">
    <source>
        <dbReference type="EMBL" id="GLD64944.1"/>
    </source>
</evidence>
<reference evidence="3" key="1">
    <citation type="submission" date="2022-08" db="EMBL/GenBank/DDBJ databases">
        <title>Genome sequencing of akame (Lates japonicus).</title>
        <authorList>
            <person name="Hashiguchi Y."/>
            <person name="Takahashi H."/>
        </authorList>
    </citation>
    <scope>NUCLEOTIDE SEQUENCE</scope>
    <source>
        <strain evidence="3">Kochi</strain>
    </source>
</reference>
<accession>A0AAD3N3N2</accession>
<keyword evidence="2" id="KW-0472">Membrane</keyword>
<feature type="transmembrane region" description="Helical" evidence="2">
    <location>
        <begin position="64"/>
        <end position="84"/>
    </location>
</feature>
<keyword evidence="4" id="KW-1185">Reference proteome</keyword>
<feature type="compositionally biased region" description="Pro residues" evidence="1">
    <location>
        <begin position="39"/>
        <end position="48"/>
    </location>
</feature>